<reference evidence="2 3" key="1">
    <citation type="journal article" date="2021" name="Commun. Biol.">
        <title>The genome of Shorea leprosula (Dipterocarpaceae) highlights the ecological relevance of drought in aseasonal tropical rainforests.</title>
        <authorList>
            <person name="Ng K.K.S."/>
            <person name="Kobayashi M.J."/>
            <person name="Fawcett J.A."/>
            <person name="Hatakeyama M."/>
            <person name="Paape T."/>
            <person name="Ng C.H."/>
            <person name="Ang C.C."/>
            <person name="Tnah L.H."/>
            <person name="Lee C.T."/>
            <person name="Nishiyama T."/>
            <person name="Sese J."/>
            <person name="O'Brien M.J."/>
            <person name="Copetti D."/>
            <person name="Mohd Noor M.I."/>
            <person name="Ong R.C."/>
            <person name="Putra M."/>
            <person name="Sireger I.Z."/>
            <person name="Indrioko S."/>
            <person name="Kosugi Y."/>
            <person name="Izuno A."/>
            <person name="Isagi Y."/>
            <person name="Lee S.L."/>
            <person name="Shimizu K.K."/>
        </authorList>
    </citation>
    <scope>NUCLEOTIDE SEQUENCE [LARGE SCALE GENOMIC DNA]</scope>
    <source>
        <strain evidence="2">214</strain>
    </source>
</reference>
<organism evidence="2 3">
    <name type="scientific">Rubroshorea leprosula</name>
    <dbReference type="NCBI Taxonomy" id="152421"/>
    <lineage>
        <taxon>Eukaryota</taxon>
        <taxon>Viridiplantae</taxon>
        <taxon>Streptophyta</taxon>
        <taxon>Embryophyta</taxon>
        <taxon>Tracheophyta</taxon>
        <taxon>Spermatophyta</taxon>
        <taxon>Magnoliopsida</taxon>
        <taxon>eudicotyledons</taxon>
        <taxon>Gunneridae</taxon>
        <taxon>Pentapetalae</taxon>
        <taxon>rosids</taxon>
        <taxon>malvids</taxon>
        <taxon>Malvales</taxon>
        <taxon>Dipterocarpaceae</taxon>
        <taxon>Rubroshorea</taxon>
    </lineage>
</organism>
<accession>A0AAV5M176</accession>
<evidence type="ECO:0000313" key="2">
    <source>
        <dbReference type="EMBL" id="GKV43534.1"/>
    </source>
</evidence>
<keyword evidence="1" id="KW-1133">Transmembrane helix</keyword>
<dbReference type="EMBL" id="BPVZ01000169">
    <property type="protein sequence ID" value="GKV43534.1"/>
    <property type="molecule type" value="Genomic_DNA"/>
</dbReference>
<name>A0AAV5M176_9ROSI</name>
<keyword evidence="1" id="KW-0472">Membrane</keyword>
<gene>
    <name evidence="2" type="ORF">SLEP1_g50815</name>
</gene>
<keyword evidence="1" id="KW-0812">Transmembrane</keyword>
<protein>
    <recommendedName>
        <fullName evidence="4">NADH dehydrogenase subunit 4L</fullName>
    </recommendedName>
</protein>
<evidence type="ECO:0000313" key="3">
    <source>
        <dbReference type="Proteomes" id="UP001054252"/>
    </source>
</evidence>
<sequence>MVALAFSFLMFFSFMSIDMGVFLIIASREWSGNSLFS</sequence>
<proteinExistence type="predicted"/>
<dbReference type="AlphaFoldDB" id="A0AAV5M176"/>
<comment type="caution">
    <text evidence="2">The sequence shown here is derived from an EMBL/GenBank/DDBJ whole genome shotgun (WGS) entry which is preliminary data.</text>
</comment>
<evidence type="ECO:0000256" key="1">
    <source>
        <dbReference type="SAM" id="Phobius"/>
    </source>
</evidence>
<evidence type="ECO:0008006" key="4">
    <source>
        <dbReference type="Google" id="ProtNLM"/>
    </source>
</evidence>
<feature type="transmembrane region" description="Helical" evidence="1">
    <location>
        <begin position="6"/>
        <end position="26"/>
    </location>
</feature>
<keyword evidence="3" id="KW-1185">Reference proteome</keyword>
<dbReference type="Proteomes" id="UP001054252">
    <property type="component" value="Unassembled WGS sequence"/>
</dbReference>